<feature type="non-terminal residue" evidence="1">
    <location>
        <position position="1"/>
    </location>
</feature>
<feature type="non-terminal residue" evidence="1">
    <location>
        <position position="20"/>
    </location>
</feature>
<dbReference type="AlphaFoldDB" id="A0A391P3S7"/>
<dbReference type="Gene3D" id="3.40.50.300">
    <property type="entry name" value="P-loop containing nucleotide triphosphate hydrolases"/>
    <property type="match status" value="1"/>
</dbReference>
<accession>A0A391P3S7</accession>
<protein>
    <submittedName>
        <fullName evidence="1">Uncharacterized protein</fullName>
    </submittedName>
</protein>
<evidence type="ECO:0000313" key="2">
    <source>
        <dbReference type="Proteomes" id="UP000265618"/>
    </source>
</evidence>
<proteinExistence type="predicted"/>
<dbReference type="EMBL" id="BDIP01011060">
    <property type="protein sequence ID" value="GCA65418.1"/>
    <property type="molecule type" value="Genomic_DNA"/>
</dbReference>
<evidence type="ECO:0000313" key="1">
    <source>
        <dbReference type="EMBL" id="GCA65418.1"/>
    </source>
</evidence>
<name>A0A391P3S7_9EUKA</name>
<organism evidence="1 2">
    <name type="scientific">Kipferlia bialata</name>
    <dbReference type="NCBI Taxonomy" id="797122"/>
    <lineage>
        <taxon>Eukaryota</taxon>
        <taxon>Metamonada</taxon>
        <taxon>Carpediemonas-like organisms</taxon>
        <taxon>Kipferlia</taxon>
    </lineage>
</organism>
<comment type="caution">
    <text evidence="1">The sequence shown here is derived from an EMBL/GenBank/DDBJ whole genome shotgun (WGS) entry which is preliminary data.</text>
</comment>
<keyword evidence="2" id="KW-1185">Reference proteome</keyword>
<dbReference type="InterPro" id="IPR027417">
    <property type="entry name" value="P-loop_NTPase"/>
</dbReference>
<dbReference type="Proteomes" id="UP000265618">
    <property type="component" value="Unassembled WGS sequence"/>
</dbReference>
<reference evidence="1 2" key="1">
    <citation type="journal article" date="2018" name="PLoS ONE">
        <title>The draft genome of Kipferlia bialata reveals reductive genome evolution in fornicate parasites.</title>
        <authorList>
            <person name="Tanifuji G."/>
            <person name="Takabayashi S."/>
            <person name="Kume K."/>
            <person name="Takagi M."/>
            <person name="Nakayama T."/>
            <person name="Kamikawa R."/>
            <person name="Inagaki Y."/>
            <person name="Hashimoto T."/>
        </authorList>
    </citation>
    <scope>NUCLEOTIDE SEQUENCE [LARGE SCALE GENOMIC DNA]</scope>
    <source>
        <strain evidence="1">NY0173</strain>
    </source>
</reference>
<sequence>IPFIETSAKADTNVNEVFTQ</sequence>
<gene>
    <name evidence="1" type="ORF">KIPB_017079</name>
</gene>